<protein>
    <recommendedName>
        <fullName evidence="4">Ras-GEF domain-containing protein</fullName>
    </recommendedName>
</protein>
<dbReference type="InterPro" id="IPR023578">
    <property type="entry name" value="Ras_GEF_dom_sf"/>
</dbReference>
<evidence type="ECO:0000256" key="1">
    <source>
        <dbReference type="ARBA" id="ARBA00022658"/>
    </source>
</evidence>
<keyword evidence="1 2" id="KW-0344">Guanine-nucleotide releasing factor</keyword>
<dbReference type="Gene3D" id="1.20.870.10">
    <property type="entry name" value="Son of sevenless (SoS) protein Chain: S domain 1"/>
    <property type="match status" value="1"/>
</dbReference>
<dbReference type="GO" id="GO:0005886">
    <property type="term" value="C:plasma membrane"/>
    <property type="evidence" value="ECO:0007669"/>
    <property type="project" value="TreeGrafter"/>
</dbReference>
<dbReference type="InterPro" id="IPR036964">
    <property type="entry name" value="RASGEF_cat_dom_sf"/>
</dbReference>
<dbReference type="InterPro" id="IPR008937">
    <property type="entry name" value="Ras-like_GEF"/>
</dbReference>
<evidence type="ECO:0000256" key="3">
    <source>
        <dbReference type="SAM" id="MobiDB-lite"/>
    </source>
</evidence>
<evidence type="ECO:0000256" key="2">
    <source>
        <dbReference type="PROSITE-ProRule" id="PRU00168"/>
    </source>
</evidence>
<name>A0A8D0HGK9_SPHPU</name>
<feature type="region of interest" description="Disordered" evidence="3">
    <location>
        <begin position="1"/>
        <end position="22"/>
    </location>
</feature>
<dbReference type="PANTHER" id="PTHR23113">
    <property type="entry name" value="GUANINE NUCLEOTIDE EXCHANGE FACTOR"/>
    <property type="match status" value="1"/>
</dbReference>
<sequence>SAPCGRAPCRTSWPPTGAPPPISPRAVLGVLELWLQEHPDDFREPPWHPSLQRVLGYLGQAAPGSQAWGRAEGLLRAFLEVEEEQHTQQGGLGARTPRREHAVRTTPPLCPQELFVAVRPFHCLGCVWSQRDKKENKQAAPSVRATVAQFNAVTSCSIASVLGNLTLRAPQRARLLETWVAIAQRCRSLRNFSSLRAVLSALQSNPIYRLKRTWAAVNR</sequence>
<dbReference type="SUPFAM" id="SSF48366">
    <property type="entry name" value="Ras GEF"/>
    <property type="match status" value="1"/>
</dbReference>
<evidence type="ECO:0000313" key="6">
    <source>
        <dbReference type="Proteomes" id="UP000694392"/>
    </source>
</evidence>
<dbReference type="PROSITE" id="PS50009">
    <property type="entry name" value="RASGEF_CAT"/>
    <property type="match status" value="1"/>
</dbReference>
<proteinExistence type="predicted"/>
<evidence type="ECO:0000259" key="4">
    <source>
        <dbReference type="PROSITE" id="PS50009"/>
    </source>
</evidence>
<dbReference type="Proteomes" id="UP000694392">
    <property type="component" value="Unplaced"/>
</dbReference>
<feature type="domain" description="Ras-GEF" evidence="4">
    <location>
        <begin position="99"/>
        <end position="219"/>
    </location>
</feature>
<dbReference type="Gene3D" id="1.10.840.10">
    <property type="entry name" value="Ras guanine-nucleotide exchange factors catalytic domain"/>
    <property type="match status" value="1"/>
</dbReference>
<organism evidence="5 6">
    <name type="scientific">Sphenodon punctatus</name>
    <name type="common">Tuatara</name>
    <name type="synonym">Hatteria punctata</name>
    <dbReference type="NCBI Taxonomy" id="8508"/>
    <lineage>
        <taxon>Eukaryota</taxon>
        <taxon>Metazoa</taxon>
        <taxon>Chordata</taxon>
        <taxon>Craniata</taxon>
        <taxon>Vertebrata</taxon>
        <taxon>Euteleostomi</taxon>
        <taxon>Lepidosauria</taxon>
        <taxon>Sphenodontia</taxon>
        <taxon>Sphenodontidae</taxon>
        <taxon>Sphenodon</taxon>
    </lineage>
</organism>
<dbReference type="GO" id="GO:0007265">
    <property type="term" value="P:Ras protein signal transduction"/>
    <property type="evidence" value="ECO:0007669"/>
    <property type="project" value="TreeGrafter"/>
</dbReference>
<dbReference type="PANTHER" id="PTHR23113:SF220">
    <property type="entry name" value="RAL GUANINE NUCLEOTIDE DISSOCIATION STIMULATOR-LIKE 3"/>
    <property type="match status" value="1"/>
</dbReference>
<dbReference type="GO" id="GO:0005085">
    <property type="term" value="F:guanyl-nucleotide exchange factor activity"/>
    <property type="evidence" value="ECO:0007669"/>
    <property type="project" value="UniProtKB-KW"/>
</dbReference>
<dbReference type="Pfam" id="PF00617">
    <property type="entry name" value="RasGEF"/>
    <property type="match status" value="1"/>
</dbReference>
<reference evidence="5" key="2">
    <citation type="submission" date="2025-09" db="UniProtKB">
        <authorList>
            <consortium name="Ensembl"/>
        </authorList>
    </citation>
    <scope>IDENTIFICATION</scope>
</reference>
<evidence type="ECO:0000313" key="5">
    <source>
        <dbReference type="Ensembl" id="ENSSPUP00000019516.1"/>
    </source>
</evidence>
<reference evidence="5" key="1">
    <citation type="submission" date="2025-08" db="UniProtKB">
        <authorList>
            <consortium name="Ensembl"/>
        </authorList>
    </citation>
    <scope>IDENTIFICATION</scope>
</reference>
<dbReference type="GeneTree" id="ENSGT00940000161935"/>
<keyword evidence="6" id="KW-1185">Reference proteome</keyword>
<accession>A0A8D0HGK9</accession>
<dbReference type="Ensembl" id="ENSSPUT00000020791.1">
    <property type="protein sequence ID" value="ENSSPUP00000019516.1"/>
    <property type="gene ID" value="ENSSPUG00000015034.1"/>
</dbReference>
<dbReference type="AlphaFoldDB" id="A0A8D0HGK9"/>
<dbReference type="InterPro" id="IPR001895">
    <property type="entry name" value="RASGEF_cat_dom"/>
</dbReference>